<dbReference type="Gene3D" id="3.40.50.1980">
    <property type="entry name" value="Nitrogenase molybdenum iron protein domain"/>
    <property type="match status" value="2"/>
</dbReference>
<dbReference type="Proteomes" id="UP000251692">
    <property type="component" value="Unassembled WGS sequence"/>
</dbReference>
<dbReference type="PANTHER" id="PTHR30535">
    <property type="entry name" value="VITAMIN B12-BINDING PROTEIN"/>
    <property type="match status" value="1"/>
</dbReference>
<keyword evidence="1" id="KW-0732">Signal</keyword>
<comment type="caution">
    <text evidence="3">The sequence shown here is derived from an EMBL/GenBank/DDBJ whole genome shotgun (WGS) entry which is preliminary data.</text>
</comment>
<gene>
    <name evidence="3" type="ORF">DP923_10815</name>
</gene>
<keyword evidence="4" id="KW-1185">Reference proteome</keyword>
<name>A0A364RED4_9BACT</name>
<dbReference type="AlphaFoldDB" id="A0A364RED4"/>
<dbReference type="InterPro" id="IPR050902">
    <property type="entry name" value="ABC_Transporter_SBP"/>
</dbReference>
<dbReference type="NCBIfam" id="NF038402">
    <property type="entry name" value="TroA_like"/>
    <property type="match status" value="1"/>
</dbReference>
<sequence>MGHQLTLPYLPQRIISLVPSQTELLFELGLGDRIVGVTKFCIHPKKQTKQKVKIGGTKNFHFDKIEQLQPDLIIGNKEENYKEGIEALQAKYKVWMSDIYTLKDAYEMMEQVGRLTGTSPKAQQLIQSIKSGFDTLQTANPPIRAAYFIWRDPYMAVGSHNIIDHLLARCGFTNAFSDLQRYPEISPEQLAAANPKLILLSSEPYPFKEKHIAEFQEICPDALIKIVDGEMFSWYGSRLQYAPAYLNDLLTEIKAELKV</sequence>
<dbReference type="OrthoDB" id="9816357at2"/>
<evidence type="ECO:0000313" key="4">
    <source>
        <dbReference type="Proteomes" id="UP000251692"/>
    </source>
</evidence>
<dbReference type="PROSITE" id="PS50983">
    <property type="entry name" value="FE_B12_PBP"/>
    <property type="match status" value="1"/>
</dbReference>
<organism evidence="3 4">
    <name type="scientific">Pontibacter arcticus</name>
    <dbReference type="NCBI Taxonomy" id="2080288"/>
    <lineage>
        <taxon>Bacteria</taxon>
        <taxon>Pseudomonadati</taxon>
        <taxon>Bacteroidota</taxon>
        <taxon>Cytophagia</taxon>
        <taxon>Cytophagales</taxon>
        <taxon>Hymenobacteraceae</taxon>
        <taxon>Pontibacter</taxon>
    </lineage>
</organism>
<accession>A0A364RED4</accession>
<dbReference type="InterPro" id="IPR002491">
    <property type="entry name" value="ABC_transptr_periplasmic_BD"/>
</dbReference>
<evidence type="ECO:0000256" key="1">
    <source>
        <dbReference type="ARBA" id="ARBA00022729"/>
    </source>
</evidence>
<dbReference type="PANTHER" id="PTHR30535:SF35">
    <property type="entry name" value="PERIPLASMIC BINDING PROTEIN"/>
    <property type="match status" value="1"/>
</dbReference>
<dbReference type="InterPro" id="IPR054828">
    <property type="entry name" value="Vit_B12_bind_prot"/>
</dbReference>
<evidence type="ECO:0000313" key="3">
    <source>
        <dbReference type="EMBL" id="RAU82653.1"/>
    </source>
</evidence>
<dbReference type="EMBL" id="QMDV01000003">
    <property type="protein sequence ID" value="RAU82653.1"/>
    <property type="molecule type" value="Genomic_DNA"/>
</dbReference>
<dbReference type="SUPFAM" id="SSF53807">
    <property type="entry name" value="Helical backbone' metal receptor"/>
    <property type="match status" value="1"/>
</dbReference>
<proteinExistence type="predicted"/>
<protein>
    <submittedName>
        <fullName evidence="3">Cobalamin-binding protein</fullName>
    </submittedName>
</protein>
<evidence type="ECO:0000259" key="2">
    <source>
        <dbReference type="PROSITE" id="PS50983"/>
    </source>
</evidence>
<feature type="domain" description="Fe/B12 periplasmic-binding" evidence="2">
    <location>
        <begin position="13"/>
        <end position="257"/>
    </location>
</feature>
<reference evidence="3 4" key="1">
    <citation type="submission" date="2018-06" db="EMBL/GenBank/DDBJ databases">
        <authorList>
            <person name="Liu Z.-W."/>
        </authorList>
    </citation>
    <scope>NUCLEOTIDE SEQUENCE [LARGE SCALE GENOMIC DNA]</scope>
    <source>
        <strain evidence="3 4">2b14</strain>
    </source>
</reference>
<dbReference type="Pfam" id="PF01497">
    <property type="entry name" value="Peripla_BP_2"/>
    <property type="match status" value="1"/>
</dbReference>
<reference evidence="3 4" key="2">
    <citation type="submission" date="2018-07" db="EMBL/GenBank/DDBJ databases">
        <title>Pontibacter sp. 2b14 genomic sequence and assembly.</title>
        <authorList>
            <person name="Du Z.-J."/>
        </authorList>
    </citation>
    <scope>NUCLEOTIDE SEQUENCE [LARGE SCALE GENOMIC DNA]</scope>
    <source>
        <strain evidence="3 4">2b14</strain>
    </source>
</reference>